<keyword evidence="4" id="KW-0418">Kinase</keyword>
<dbReference type="InterPro" id="IPR041664">
    <property type="entry name" value="AAA_16"/>
</dbReference>
<dbReference type="EC" id="2.7.11.1" evidence="4"/>
<evidence type="ECO:0000313" key="4">
    <source>
        <dbReference type="EMBL" id="AUX42498.1"/>
    </source>
</evidence>
<dbReference type="Gene3D" id="1.10.510.10">
    <property type="entry name" value="Transferase(Phosphotransferase) domain 1"/>
    <property type="match status" value="1"/>
</dbReference>
<dbReference type="InterPro" id="IPR008266">
    <property type="entry name" value="Tyr_kinase_AS"/>
</dbReference>
<dbReference type="SUPFAM" id="SSF56112">
    <property type="entry name" value="Protein kinase-like (PK-like)"/>
    <property type="match status" value="1"/>
</dbReference>
<dbReference type="InterPro" id="IPR002645">
    <property type="entry name" value="STAS_dom"/>
</dbReference>
<reference evidence="4 5" key="1">
    <citation type="submission" date="2015-09" db="EMBL/GenBank/DDBJ databases">
        <title>Sorangium comparison.</title>
        <authorList>
            <person name="Zaburannyi N."/>
            <person name="Bunk B."/>
            <person name="Overmann J."/>
            <person name="Mueller R."/>
        </authorList>
    </citation>
    <scope>NUCLEOTIDE SEQUENCE [LARGE SCALE GENOMIC DNA]</scope>
    <source>
        <strain evidence="4 5">So ce26</strain>
    </source>
</reference>
<dbReference type="InterPro" id="IPR053159">
    <property type="entry name" value="Hybrid_Histidine_Kinase"/>
</dbReference>
<dbReference type="InterPro" id="IPR036513">
    <property type="entry name" value="STAS_dom_sf"/>
</dbReference>
<name>A0A2L0ET47_SORCE</name>
<sequence>MTRRPVGEQGTTQIHGYHLTAKTGETAASVTYRARREGDGCEVAVRMLHADRTRIADITRFKHACSAMKRIDSERIVKVHGVEEHADGLLLITEYFPATALSDILKDRGELDVGRFLSGAILMAEALAHIHRRGLIHGDIRPRNILLGEGGKIKLTGFGVESIVTREREAIYSHEVLSEVLPYTSPEQTGRMNRSVDYRTDLYSLGVVFYEILIGRRPFEAADPLELIHAHIAVRPTPPSELSPKVPRALSAITMKLLGKNAEDRYQSAEGLRDDLEECRRRWEESGTIGNFTPGQHDRTDLFQIHQKLYGREGDIRRLIESFDDVLRGRRAIVLVSGYSGIGKSSLVQEILKPLARERGYYISGKYDQYNRDTPYSAVVHAFDALVKQLLSESEERVQRWRKALLDALGDNGQVICDVLPSLKHLIGEQPAVPTLGPVEAQNRLNFYFKKFVSVFARPAHPLAVFIDDLQWVDSASLSLLKSLLAGEEMESLFFCGAYRDNEVSPTHPFLVALEELQQARLGVVNIVLEPLRLAHLNELLSDSLRNFDNDALARAVLKKTGGNPFFVKQFLKHLVEAGVLVLDPAAGWRWDLSTIEELEYTDNVLSLMVQTIRRLPEGTQEVLRLAAAIGNSFELEVLNTVSASPPDATYDSLARAIDEGLVVGAGEGYRFAHDKIQEAAYALIPARDRPGFHYRIGKLLLGKLGADERQSVFDIVNHLNSAGDLIQTPEERLTSARLNLRAAARAEESTAFSASLKYLEHGISMLPADAWTSEYELAFAYHTKKGVLESLCERHDDAFATLSGCLDKARGRVHQTEVRRLTINVQILKNDLPAALDEGLAALRAFGIDLPPYPDNGALTAEIERTMAMIGDRPIASLIDLPALTDPEIAALQDLLQEMFSPTYQLGTNNFGITVMKMLQNSLTYGISRNSIYAYVNFGTLLCARLDIEKGYEFGRAAVRLNELKPDKKSEAMLCNMWGAWVQHWKESYATYKTSLRRGMHVGLETGEYIWAFYNACNSQLNSLLQGKDLHELVEEAKESEHICKLDRFNAITWIVGAAADLGEELSTPAGGDGGTPRARRVDLEAVAAEARRIGNTASLYFTNIFTVIGGVFKGAYEQVAEIWGETDPGADVMLGAWHASPCYYFYGGVAFSRASLAAAPERRVAYVGRLREFAGKLDLWAGINPQMFRHRSLILQAELARIEQRESAGALYDQAITAAREARLLHDEALANELCARHYLEKGREFLAHAYVAEAHRLYARWGATRVMERLERDFPRALQREAPRQPGWDDHRRAARSASLDPAAEADHGEVELDTLAVIKASQAISSEILFPALLERLMQSILESAGARKGLVILRDNDRLVVHAEGHVEAQEIKVFSPVPLDSCPDVAASVVQYVARTADSVVLGDAASDDQFAGDPYIARTQARAILAAPILRQGRLVGVIYLENDLTAGAFTPDRLEVTRLLAAQVAISMENALLYASLEEKVEARTVELEVAHRRIEIELSEKLALIARQKELIRALSTPILEVWDGVLTIPVVGGLDDDRAATIMQDLLERVVHTQSRATIIDLTGVGTIDPDTAERLVRIIRSVQLLGSQSVITGIQPDVARTMISHGLDLSRVTTRAKLRDGLRVCMGAGTNITGGGSSR</sequence>
<dbReference type="InterPro" id="IPR029016">
    <property type="entry name" value="GAF-like_dom_sf"/>
</dbReference>
<dbReference type="Pfam" id="PF13191">
    <property type="entry name" value="AAA_16"/>
    <property type="match status" value="1"/>
</dbReference>
<proteinExistence type="predicted"/>
<dbReference type="GO" id="GO:0004674">
    <property type="term" value="F:protein serine/threonine kinase activity"/>
    <property type="evidence" value="ECO:0007669"/>
    <property type="project" value="UniProtKB-EC"/>
</dbReference>
<dbReference type="Proteomes" id="UP000238348">
    <property type="component" value="Chromosome"/>
</dbReference>
<dbReference type="Gene3D" id="3.40.50.300">
    <property type="entry name" value="P-loop containing nucleotide triphosphate hydrolases"/>
    <property type="match status" value="1"/>
</dbReference>
<accession>A0A2L0ET47</accession>
<dbReference type="Pfam" id="PF25503">
    <property type="entry name" value="TPR_CHK1"/>
    <property type="match status" value="1"/>
</dbReference>
<dbReference type="GO" id="GO:0005524">
    <property type="term" value="F:ATP binding"/>
    <property type="evidence" value="ECO:0007669"/>
    <property type="project" value="InterPro"/>
</dbReference>
<feature type="compositionally biased region" description="Basic and acidic residues" evidence="1">
    <location>
        <begin position="1281"/>
        <end position="1295"/>
    </location>
</feature>
<feature type="region of interest" description="Disordered" evidence="1">
    <location>
        <begin position="1281"/>
        <end position="1309"/>
    </location>
</feature>
<dbReference type="InterPro" id="IPR027417">
    <property type="entry name" value="P-loop_NTPase"/>
</dbReference>
<dbReference type="SUPFAM" id="SSF52091">
    <property type="entry name" value="SpoIIaa-like"/>
    <property type="match status" value="1"/>
</dbReference>
<evidence type="ECO:0000256" key="1">
    <source>
        <dbReference type="SAM" id="MobiDB-lite"/>
    </source>
</evidence>
<gene>
    <name evidence="4" type="ORF">SOCE26_039310</name>
</gene>
<dbReference type="OrthoDB" id="9801841at2"/>
<dbReference type="SUPFAM" id="SSF55781">
    <property type="entry name" value="GAF domain-like"/>
    <property type="match status" value="1"/>
</dbReference>
<dbReference type="Gene3D" id="3.30.450.40">
    <property type="match status" value="1"/>
</dbReference>
<dbReference type="Gene3D" id="3.30.750.24">
    <property type="entry name" value="STAS domain"/>
    <property type="match status" value="1"/>
</dbReference>
<dbReference type="CDD" id="cd14014">
    <property type="entry name" value="STKc_PknB_like"/>
    <property type="match status" value="1"/>
</dbReference>
<dbReference type="PROSITE" id="PS00109">
    <property type="entry name" value="PROTEIN_KINASE_TYR"/>
    <property type="match status" value="1"/>
</dbReference>
<feature type="domain" description="Protein kinase" evidence="2">
    <location>
        <begin position="17"/>
        <end position="277"/>
    </location>
</feature>
<dbReference type="PANTHER" id="PTHR43642:SF1">
    <property type="entry name" value="HYBRID SIGNAL TRANSDUCTION HISTIDINE KINASE G"/>
    <property type="match status" value="1"/>
</dbReference>
<keyword evidence="4" id="KW-0808">Transferase</keyword>
<dbReference type="PROSITE" id="PS50801">
    <property type="entry name" value="STAS"/>
    <property type="match status" value="1"/>
</dbReference>
<dbReference type="Pfam" id="PF01740">
    <property type="entry name" value="STAS"/>
    <property type="match status" value="1"/>
</dbReference>
<dbReference type="RefSeq" id="WP_104981307.1">
    <property type="nucleotide sequence ID" value="NZ_CP012673.1"/>
</dbReference>
<dbReference type="EMBL" id="CP012673">
    <property type="protein sequence ID" value="AUX42498.1"/>
    <property type="molecule type" value="Genomic_DNA"/>
</dbReference>
<evidence type="ECO:0000259" key="2">
    <source>
        <dbReference type="PROSITE" id="PS50011"/>
    </source>
</evidence>
<dbReference type="SUPFAM" id="SSF52540">
    <property type="entry name" value="P-loop containing nucleoside triphosphate hydrolases"/>
    <property type="match status" value="1"/>
</dbReference>
<dbReference type="Pfam" id="PF01590">
    <property type="entry name" value="GAF"/>
    <property type="match status" value="1"/>
</dbReference>
<dbReference type="Gene3D" id="3.30.200.20">
    <property type="entry name" value="Phosphorylase Kinase, domain 1"/>
    <property type="match status" value="1"/>
</dbReference>
<dbReference type="SMART" id="SM00065">
    <property type="entry name" value="GAF"/>
    <property type="match status" value="1"/>
</dbReference>
<protein>
    <submittedName>
        <fullName evidence="4">Protein kinase</fullName>
        <ecNumber evidence="4">2.7.11.1</ecNumber>
    </submittedName>
</protein>
<evidence type="ECO:0000313" key="5">
    <source>
        <dbReference type="Proteomes" id="UP000238348"/>
    </source>
</evidence>
<dbReference type="InterPro" id="IPR000719">
    <property type="entry name" value="Prot_kinase_dom"/>
</dbReference>
<organism evidence="4 5">
    <name type="scientific">Sorangium cellulosum</name>
    <name type="common">Polyangium cellulosum</name>
    <dbReference type="NCBI Taxonomy" id="56"/>
    <lineage>
        <taxon>Bacteria</taxon>
        <taxon>Pseudomonadati</taxon>
        <taxon>Myxococcota</taxon>
        <taxon>Polyangia</taxon>
        <taxon>Polyangiales</taxon>
        <taxon>Polyangiaceae</taxon>
        <taxon>Sorangium</taxon>
    </lineage>
</organism>
<dbReference type="Pfam" id="PF00069">
    <property type="entry name" value="Pkinase"/>
    <property type="match status" value="1"/>
</dbReference>
<dbReference type="InterPro" id="IPR011009">
    <property type="entry name" value="Kinase-like_dom_sf"/>
</dbReference>
<dbReference type="CDD" id="cd07041">
    <property type="entry name" value="STAS_RsbR_RsbS_like"/>
    <property type="match status" value="1"/>
</dbReference>
<dbReference type="InterPro" id="IPR003018">
    <property type="entry name" value="GAF"/>
</dbReference>
<evidence type="ECO:0000259" key="3">
    <source>
        <dbReference type="PROSITE" id="PS50801"/>
    </source>
</evidence>
<dbReference type="PROSITE" id="PS50011">
    <property type="entry name" value="PROTEIN_KINASE_DOM"/>
    <property type="match status" value="1"/>
</dbReference>
<feature type="domain" description="STAS" evidence="3">
    <location>
        <begin position="1525"/>
        <end position="1636"/>
    </location>
</feature>
<dbReference type="PANTHER" id="PTHR43642">
    <property type="entry name" value="HYBRID SIGNAL TRANSDUCTION HISTIDINE KINASE G"/>
    <property type="match status" value="1"/>
</dbReference>